<dbReference type="Gene3D" id="2.60.120.260">
    <property type="entry name" value="Galactose-binding domain-like"/>
    <property type="match status" value="1"/>
</dbReference>
<evidence type="ECO:0000256" key="2">
    <source>
        <dbReference type="ARBA" id="ARBA00022801"/>
    </source>
</evidence>
<evidence type="ECO:0000259" key="4">
    <source>
        <dbReference type="Pfam" id="PF00703"/>
    </source>
</evidence>
<dbReference type="InterPro" id="IPR017853">
    <property type="entry name" value="GH"/>
</dbReference>
<gene>
    <name evidence="8" type="ORF">SAMN04488101_105242</name>
</gene>
<accession>A0A1W2D3R7</accession>
<dbReference type="PANTHER" id="PTHR42732">
    <property type="entry name" value="BETA-GALACTOSIDASE"/>
    <property type="match status" value="1"/>
</dbReference>
<dbReference type="PRINTS" id="PR00132">
    <property type="entry name" value="GLHYDRLASE2"/>
</dbReference>
<dbReference type="Pfam" id="PF00703">
    <property type="entry name" value="Glyco_hydro_2"/>
    <property type="match status" value="1"/>
</dbReference>
<dbReference type="Gene3D" id="2.60.40.10">
    <property type="entry name" value="Immunoglobulins"/>
    <property type="match status" value="3"/>
</dbReference>
<name>A0A1W2D3R7_9SPHI</name>
<evidence type="ECO:0000256" key="1">
    <source>
        <dbReference type="ARBA" id="ARBA00007401"/>
    </source>
</evidence>
<evidence type="ECO:0000259" key="5">
    <source>
        <dbReference type="Pfam" id="PF02836"/>
    </source>
</evidence>
<dbReference type="Gene3D" id="3.20.20.80">
    <property type="entry name" value="Glycosidases"/>
    <property type="match status" value="1"/>
</dbReference>
<dbReference type="EMBL" id="FWYB01000005">
    <property type="protein sequence ID" value="SMC92061.1"/>
    <property type="molecule type" value="Genomic_DNA"/>
</dbReference>
<dbReference type="InterPro" id="IPR006103">
    <property type="entry name" value="Glyco_hydro_2_cat"/>
</dbReference>
<feature type="domain" description="DUF4982" evidence="7">
    <location>
        <begin position="657"/>
        <end position="735"/>
    </location>
</feature>
<dbReference type="Proteomes" id="UP000192678">
    <property type="component" value="Unassembled WGS sequence"/>
</dbReference>
<dbReference type="InterPro" id="IPR013783">
    <property type="entry name" value="Ig-like_fold"/>
</dbReference>
<feature type="domain" description="Glycoside hydrolase family 2 immunoglobulin-like beta-sandwich" evidence="4">
    <location>
        <begin position="246"/>
        <end position="351"/>
    </location>
</feature>
<dbReference type="Pfam" id="PF02837">
    <property type="entry name" value="Glyco_hydro_2_N"/>
    <property type="match status" value="1"/>
</dbReference>
<dbReference type="Pfam" id="PF16355">
    <property type="entry name" value="DUF4982"/>
    <property type="match status" value="1"/>
</dbReference>
<evidence type="ECO:0000259" key="6">
    <source>
        <dbReference type="Pfam" id="PF02837"/>
    </source>
</evidence>
<evidence type="ECO:0000259" key="7">
    <source>
        <dbReference type="Pfam" id="PF16355"/>
    </source>
</evidence>
<evidence type="ECO:0000256" key="3">
    <source>
        <dbReference type="ARBA" id="ARBA00023295"/>
    </source>
</evidence>
<keyword evidence="9" id="KW-1185">Reference proteome</keyword>
<comment type="similarity">
    <text evidence="1">Belongs to the glycosyl hydrolase 2 family.</text>
</comment>
<evidence type="ECO:0000313" key="9">
    <source>
        <dbReference type="Proteomes" id="UP000192678"/>
    </source>
</evidence>
<organism evidence="8 9">
    <name type="scientific">Pedobacter nyackensis</name>
    <dbReference type="NCBI Taxonomy" id="475255"/>
    <lineage>
        <taxon>Bacteria</taxon>
        <taxon>Pseudomonadati</taxon>
        <taxon>Bacteroidota</taxon>
        <taxon>Sphingobacteriia</taxon>
        <taxon>Sphingobacteriales</taxon>
        <taxon>Sphingobacteriaceae</taxon>
        <taxon>Pedobacter</taxon>
    </lineage>
</organism>
<dbReference type="SUPFAM" id="SSF49303">
    <property type="entry name" value="beta-Galactosidase/glucuronidase domain"/>
    <property type="match status" value="1"/>
</dbReference>
<dbReference type="STRING" id="475255.SAMN04488101_105242"/>
<dbReference type="SUPFAM" id="SSF49785">
    <property type="entry name" value="Galactose-binding domain-like"/>
    <property type="match status" value="1"/>
</dbReference>
<dbReference type="InterPro" id="IPR006101">
    <property type="entry name" value="Glyco_hydro_2"/>
</dbReference>
<dbReference type="SUPFAM" id="SSF51445">
    <property type="entry name" value="(Trans)glycosidases"/>
    <property type="match status" value="1"/>
</dbReference>
<protein>
    <submittedName>
        <fullName evidence="8">Beta-galactosidase</fullName>
    </submittedName>
</protein>
<dbReference type="GO" id="GO:0005975">
    <property type="term" value="P:carbohydrate metabolic process"/>
    <property type="evidence" value="ECO:0007669"/>
    <property type="project" value="InterPro"/>
</dbReference>
<dbReference type="InterPro" id="IPR008979">
    <property type="entry name" value="Galactose-bd-like_sf"/>
</dbReference>
<feature type="domain" description="Glycosyl hydrolases family 2 sugar binding" evidence="6">
    <location>
        <begin position="119"/>
        <end position="225"/>
    </location>
</feature>
<dbReference type="InterPro" id="IPR006102">
    <property type="entry name" value="Ig-like_GH2"/>
</dbReference>
<reference evidence="8 9" key="1">
    <citation type="submission" date="2017-04" db="EMBL/GenBank/DDBJ databases">
        <authorList>
            <person name="Afonso C.L."/>
            <person name="Miller P.J."/>
            <person name="Scott M.A."/>
            <person name="Spackman E."/>
            <person name="Goraichik I."/>
            <person name="Dimitrov K.M."/>
            <person name="Suarez D.L."/>
            <person name="Swayne D.E."/>
        </authorList>
    </citation>
    <scope>NUCLEOTIDE SEQUENCE [LARGE SCALE GENOMIC DNA]</scope>
    <source>
        <strain evidence="8 9">DSM 19625</strain>
    </source>
</reference>
<feature type="domain" description="Glycoside hydrolase family 2 catalytic" evidence="5">
    <location>
        <begin position="357"/>
        <end position="592"/>
    </location>
</feature>
<dbReference type="InterPro" id="IPR051913">
    <property type="entry name" value="GH2_Domain-Containing"/>
</dbReference>
<sequence>MFRKPLHTQMLSNIYSRGMQLVIVFLLLFMSNANAQSKKFNYDWEFVGREFASEAKIDSFRRLGANWNDQFMTEKTNVGDAAQGLGIPSLKDEMASLKGMKWQSVSLPHIAFPEPLVIIKPKEGIAYYQKQFTISPQLRGKRLSIEFEAAMQVSEVWFNNKYVGRFTGGYLPFEIDITDLAHYGANNKIVLKINNKANPVVPPGKPVEKLDFTYYSGIYRDVWLHVRSPLHITNAISANKVAGGGIFVTYPVVEKAKAVIEVQTHIQNQQQNQSSFTIEHELMDKNGKRVAFVSTPVNKLAGNTDHHYVQRINVANPSLWHPNHPNLYRLRTRVRSQQKVLDEQITRIGIRSFTITKDEGLMINGEPFHIAGTNRHQNYPYIGNALSDGANYRDAWLIKAAGMDAVRTGHYPPDPAFMDAADELGILIVNCIPGWQFLNQHPAFTEHVMQDIRHTIRRDRNHASVLLWEVSINEVYPPAEFRCRQAEVARSEWRGTKNFFTSGDSYFTKACYDVPHDDWNGDSGNRNNTTYPDNAFLIREYGDYEFGGGNSSTRQLRAAGEKGMLQQAWNFQWAHNKNQKYAPRAIGDLTWAFYDGIAGCMVGIEAWGVGDIFRIPKYGYYFFKSQQPVSVNPHLPFASGPVVFLATNWTEQSDPSKLVVYSNCEEVALYLNGKQVATQKPDSGPETGHGSASNKKLYFNGGNANRLLHPPFTFNLGQFKAGTLKAVGLIGGKVVKEHTVSTPGKLANLTLEAGINGMAFKADGDMIFVYARLSDAQQQLLWDCKLPVTLTVNGDAKLLSPAKVNAEAGIASFILKSGKTKGQVVINATTEGLKSKPFVLKIN</sequence>
<dbReference type="AlphaFoldDB" id="A0A1W2D3R7"/>
<proteinExistence type="inferred from homology"/>
<dbReference type="GO" id="GO:0004553">
    <property type="term" value="F:hydrolase activity, hydrolyzing O-glycosyl compounds"/>
    <property type="evidence" value="ECO:0007669"/>
    <property type="project" value="InterPro"/>
</dbReference>
<dbReference type="InterPro" id="IPR036156">
    <property type="entry name" value="Beta-gal/glucu_dom_sf"/>
</dbReference>
<dbReference type="PANTHER" id="PTHR42732:SF1">
    <property type="entry name" value="BETA-MANNOSIDASE"/>
    <property type="match status" value="1"/>
</dbReference>
<evidence type="ECO:0000313" key="8">
    <source>
        <dbReference type="EMBL" id="SMC92061.1"/>
    </source>
</evidence>
<keyword evidence="3" id="KW-0326">Glycosidase</keyword>
<dbReference type="Pfam" id="PF02836">
    <property type="entry name" value="Glyco_hydro_2_C"/>
    <property type="match status" value="1"/>
</dbReference>
<keyword evidence="2" id="KW-0378">Hydrolase</keyword>
<dbReference type="InterPro" id="IPR032311">
    <property type="entry name" value="DUF4982"/>
</dbReference>
<dbReference type="InterPro" id="IPR006104">
    <property type="entry name" value="Glyco_hydro_2_N"/>
</dbReference>